<dbReference type="InterPro" id="IPR033121">
    <property type="entry name" value="PEPTIDASE_A1"/>
</dbReference>
<sequence length="444" mass="49572">MKQRRTSLSSCRLPVNVVIDRRRLNHNSNLEDSDMVHLTILHREHPCLSTSTQPVDPSPSALSRYHAHVRRLTGSISSCPADQVNNSGPIIANGVPWDYFSYVTQIQLGTPGRTHSVLIDTGSSFPWIMCKSCKEGCDKQADPLFDPAASSTYKQIRCGSSLCTIIPEATMTRNTCFWYFQSCTYNNKYEDNSTSKGIASFDRLMYAKGNMMEAFLFGCTTSFSGIGGQYSGIIGLSANSLSFFSQVSIGRYKAMSFCLPHPQKTGYLKFGLYEEMDGMQFSPMFKDGNNYYTHITNIMVGNDTLYFPPGLGENNTMRCFIDTGTPYTMLPDQLFQNLSNAVENNIKGFYRLHAWAGQTCFQREILWNEEDTDIPAIMIMFEGNATIKLVAEDLWFREDSGLLCLAFKKGAGGDVVLGSRHMMTTHIVIDLEKSAMGLLDHGCA</sequence>
<dbReference type="PRINTS" id="PR00792">
    <property type="entry name" value="PEPSIN"/>
</dbReference>
<reference evidence="7" key="1">
    <citation type="submission" date="2024-06" db="EMBL/GenBank/DDBJ databases">
        <authorList>
            <person name="Ryan C."/>
        </authorList>
    </citation>
    <scope>NUCLEOTIDE SEQUENCE [LARGE SCALE GENOMIC DNA]</scope>
</reference>
<evidence type="ECO:0000313" key="7">
    <source>
        <dbReference type="Proteomes" id="UP001497457"/>
    </source>
</evidence>
<dbReference type="InterPro" id="IPR032799">
    <property type="entry name" value="TAXi_C"/>
</dbReference>
<proteinExistence type="inferred from homology"/>
<feature type="domain" description="Peptidase A1" evidence="5">
    <location>
        <begin position="102"/>
        <end position="439"/>
    </location>
</feature>
<dbReference type="PANTHER" id="PTHR47967:SF60">
    <property type="entry name" value="PROTEIN ASPARTIC PROTEASE IN GUARD CELL 1-LIKE"/>
    <property type="match status" value="1"/>
</dbReference>
<keyword evidence="3" id="KW-0378">Hydrolase</keyword>
<dbReference type="GO" id="GO:0006508">
    <property type="term" value="P:proteolysis"/>
    <property type="evidence" value="ECO:0007669"/>
    <property type="project" value="UniProtKB-KW"/>
</dbReference>
<dbReference type="GO" id="GO:0008233">
    <property type="term" value="F:peptidase activity"/>
    <property type="evidence" value="ECO:0007669"/>
    <property type="project" value="UniProtKB-KW"/>
</dbReference>
<dbReference type="Proteomes" id="UP001497457">
    <property type="component" value="Chromosome 18b"/>
</dbReference>
<evidence type="ECO:0000256" key="1">
    <source>
        <dbReference type="ARBA" id="ARBA00007447"/>
    </source>
</evidence>
<dbReference type="InterPro" id="IPR051708">
    <property type="entry name" value="Plant_Aspart_Prot_A1"/>
</dbReference>
<feature type="active site" evidence="4">
    <location>
        <position position="120"/>
    </location>
</feature>
<dbReference type="PROSITE" id="PS51767">
    <property type="entry name" value="PEPTIDASE_A1"/>
    <property type="match status" value="1"/>
</dbReference>
<dbReference type="Pfam" id="PF14543">
    <property type="entry name" value="TAXi_N"/>
    <property type="match status" value="1"/>
</dbReference>
<keyword evidence="7" id="KW-1185">Reference proteome</keyword>
<dbReference type="InterPro" id="IPR032861">
    <property type="entry name" value="TAXi_N"/>
</dbReference>
<dbReference type="EMBL" id="OZ075128">
    <property type="protein sequence ID" value="CAL4955465.1"/>
    <property type="molecule type" value="Genomic_DNA"/>
</dbReference>
<dbReference type="InterPro" id="IPR001461">
    <property type="entry name" value="Aspartic_peptidase_A1"/>
</dbReference>
<gene>
    <name evidence="6" type="ORF">URODEC1_LOCUS41443</name>
</gene>
<reference evidence="6 7" key="2">
    <citation type="submission" date="2024-10" db="EMBL/GenBank/DDBJ databases">
        <authorList>
            <person name="Ryan C."/>
        </authorList>
    </citation>
    <scope>NUCLEOTIDE SEQUENCE [LARGE SCALE GENOMIC DNA]</scope>
</reference>
<evidence type="ECO:0000256" key="4">
    <source>
        <dbReference type="PIRSR" id="PIRSR601461-1"/>
    </source>
</evidence>
<feature type="active site" evidence="4">
    <location>
        <position position="322"/>
    </location>
</feature>
<evidence type="ECO:0000256" key="2">
    <source>
        <dbReference type="ARBA" id="ARBA00022670"/>
    </source>
</evidence>
<keyword evidence="2" id="KW-0645">Protease</keyword>
<protein>
    <recommendedName>
        <fullName evidence="5">Peptidase A1 domain-containing protein</fullName>
    </recommendedName>
</protein>
<accession>A0ABC8Z5R1</accession>
<evidence type="ECO:0000256" key="3">
    <source>
        <dbReference type="ARBA" id="ARBA00022801"/>
    </source>
</evidence>
<dbReference type="PANTHER" id="PTHR47967">
    <property type="entry name" value="OS07G0603500 PROTEIN-RELATED"/>
    <property type="match status" value="1"/>
</dbReference>
<dbReference type="SUPFAM" id="SSF50630">
    <property type="entry name" value="Acid proteases"/>
    <property type="match status" value="1"/>
</dbReference>
<evidence type="ECO:0000313" key="6">
    <source>
        <dbReference type="EMBL" id="CAL4955465.1"/>
    </source>
</evidence>
<organism evidence="6 7">
    <name type="scientific">Urochloa decumbens</name>
    <dbReference type="NCBI Taxonomy" id="240449"/>
    <lineage>
        <taxon>Eukaryota</taxon>
        <taxon>Viridiplantae</taxon>
        <taxon>Streptophyta</taxon>
        <taxon>Embryophyta</taxon>
        <taxon>Tracheophyta</taxon>
        <taxon>Spermatophyta</taxon>
        <taxon>Magnoliopsida</taxon>
        <taxon>Liliopsida</taxon>
        <taxon>Poales</taxon>
        <taxon>Poaceae</taxon>
        <taxon>PACMAD clade</taxon>
        <taxon>Panicoideae</taxon>
        <taxon>Panicodae</taxon>
        <taxon>Paniceae</taxon>
        <taxon>Melinidinae</taxon>
        <taxon>Urochloa</taxon>
    </lineage>
</organism>
<dbReference type="InterPro" id="IPR021109">
    <property type="entry name" value="Peptidase_aspartic_dom_sf"/>
</dbReference>
<dbReference type="Gene3D" id="2.40.70.10">
    <property type="entry name" value="Acid Proteases"/>
    <property type="match status" value="2"/>
</dbReference>
<dbReference type="AlphaFoldDB" id="A0ABC8Z5R1"/>
<evidence type="ECO:0000259" key="5">
    <source>
        <dbReference type="PROSITE" id="PS51767"/>
    </source>
</evidence>
<dbReference type="Pfam" id="PF14541">
    <property type="entry name" value="TAXi_C"/>
    <property type="match status" value="1"/>
</dbReference>
<comment type="similarity">
    <text evidence="1">Belongs to the peptidase A1 family.</text>
</comment>
<name>A0ABC8Z5R1_9POAL</name>